<dbReference type="InterPro" id="IPR027417">
    <property type="entry name" value="P-loop_NTPase"/>
</dbReference>
<dbReference type="PANTHER" id="PTHR47963">
    <property type="entry name" value="DEAD-BOX ATP-DEPENDENT RNA HELICASE 47, MITOCHONDRIAL"/>
    <property type="match status" value="1"/>
</dbReference>
<dbReference type="NCBIfam" id="TIGR01596">
    <property type="entry name" value="cas3_HD"/>
    <property type="match status" value="1"/>
</dbReference>
<dbReference type="InterPro" id="IPR011545">
    <property type="entry name" value="DEAD/DEAH_box_helicase_dom"/>
</dbReference>
<evidence type="ECO:0000313" key="11">
    <source>
        <dbReference type="EMBL" id="QHC00191.1"/>
    </source>
</evidence>
<evidence type="ECO:0000256" key="8">
    <source>
        <dbReference type="ARBA" id="ARBA00022840"/>
    </source>
</evidence>
<comment type="similarity">
    <text evidence="1">In the N-terminal section; belongs to the CRISPR-associated nuclease Cas3-HD family.</text>
</comment>
<dbReference type="CDD" id="cd09641">
    <property type="entry name" value="Cas3''_I"/>
    <property type="match status" value="1"/>
</dbReference>
<dbReference type="GO" id="GO:0005524">
    <property type="term" value="F:ATP binding"/>
    <property type="evidence" value="ECO:0007669"/>
    <property type="project" value="UniProtKB-KW"/>
</dbReference>
<dbReference type="InterPro" id="IPR041372">
    <property type="entry name" value="Cas3_C"/>
</dbReference>
<accession>A0A7L4YLP5</accession>
<dbReference type="InterPro" id="IPR006483">
    <property type="entry name" value="CRISPR-assoc_Cas3_HD"/>
</dbReference>
<dbReference type="SMART" id="SM00487">
    <property type="entry name" value="DEXDc"/>
    <property type="match status" value="1"/>
</dbReference>
<dbReference type="OrthoDB" id="9810236at2"/>
<dbReference type="Pfam" id="PF00270">
    <property type="entry name" value="DEAD"/>
    <property type="match status" value="1"/>
</dbReference>
<dbReference type="Proteomes" id="UP000463857">
    <property type="component" value="Chromosome"/>
</dbReference>
<dbReference type="Gene3D" id="1.10.3210.30">
    <property type="match status" value="1"/>
</dbReference>
<dbReference type="AlphaFoldDB" id="A0A7L4YLP5"/>
<evidence type="ECO:0000256" key="5">
    <source>
        <dbReference type="ARBA" id="ARBA00022741"/>
    </source>
</evidence>
<evidence type="ECO:0000259" key="10">
    <source>
        <dbReference type="PROSITE" id="PS51643"/>
    </source>
</evidence>
<evidence type="ECO:0000256" key="2">
    <source>
        <dbReference type="ARBA" id="ARBA00009046"/>
    </source>
</evidence>
<sequence>MNAPFGKAPTFTRRASSIWAKSNRDDETSWLPLTQHLMDAAVVADQLWTSWLPNSIRAQLAESVGGSDESARVLVRWLAAGHDVGKASPAFAVQVDHLADHARDAGLKVTLHQDRAMARHETVSQIALRSWLEGHFDLPDRKSRRRAFTYADVASGHHGRWAGSDVIGKIETTTALIGDQAWADVRDELIDAVTSFTGAEPYIERWIERLLTVEARMLLTGIVIIADWIASNGDLFSYERPYAAAAERADQALIDLALPGPWRPQADAQIQPALARRFPHLDRLQPRDIQRVAFECARAQTGPALLIIEASTGGGKTEAGLLAAEALAVKTGSGGIFFGLPTMATTDAMFMRVHKWVETQAGTHLSISLVHSKSYLNEDLQDLRRRTHSSSIAQDVTDETTGAKGESQVAEANAWLSGRHKALLANMSVGTIDQVLRAALKSKYVVLRHLAIAGKTIIIDEVHAADAYMRQFLVALLKWLGRYGASVVLMSATLPMAQRQEFCAAYADGLGAPPPKVSNNAYPLVTATSTAGTTEHPVESSESERIIQVRQIRDEMDDLTNAIADRLTDGGCIAVVRNTVGRAQSAALAIQSALPEAEVILVHSRFLASERLRREAALRTRLGPGDDDRPRTLIVVGTQVLEQSLDVDFDLMFSDIAPIDLLIQRIGRLHRHQRSARPLKLAEPQLILTGITGIDAAGVPAFDRGIQAVYQLAPLLRSYLLLGLSVNADRDLRLPTENRSLIEAAYGDIDAPDNAWREALDAADSKWKKTLDELRDRARSFVLEPPKTEPDQPMYKFLGDPGDLSEERGWGVRDGDDGIEVLVVRRAPDGWHVMPGDHRSADETLPFEHETPSWHQASALARTTLKLPGAMCKPWSIDPVIRDLERNGLASWQESPLLRGQLVLVLDDDLTATVADHHLRYDADLGLIHSKGNQA</sequence>
<proteinExistence type="inferred from homology"/>
<evidence type="ECO:0000256" key="7">
    <source>
        <dbReference type="ARBA" id="ARBA00022806"/>
    </source>
</evidence>
<dbReference type="InterPro" id="IPR001650">
    <property type="entry name" value="Helicase_C-like"/>
</dbReference>
<protein>
    <submittedName>
        <fullName evidence="11">CRISPR-associated helicase Cas3</fullName>
    </submittedName>
</protein>
<dbReference type="InterPro" id="IPR006474">
    <property type="entry name" value="Helicase_Cas3_CRISPR-ass_core"/>
</dbReference>
<dbReference type="GO" id="GO:0003723">
    <property type="term" value="F:RNA binding"/>
    <property type="evidence" value="ECO:0007669"/>
    <property type="project" value="TreeGrafter"/>
</dbReference>
<dbReference type="InParanoid" id="A0A7L4YLP5"/>
<dbReference type="PROSITE" id="PS51643">
    <property type="entry name" value="HD_CAS3"/>
    <property type="match status" value="1"/>
</dbReference>
<keyword evidence="5" id="KW-0547">Nucleotide-binding</keyword>
<dbReference type="SMART" id="SM00490">
    <property type="entry name" value="HELICc"/>
    <property type="match status" value="1"/>
</dbReference>
<name>A0A7L4YLP5_9ACTN</name>
<keyword evidence="9" id="KW-0051">Antiviral defense</keyword>
<dbReference type="EMBL" id="CP047156">
    <property type="protein sequence ID" value="QHC00191.1"/>
    <property type="molecule type" value="Genomic_DNA"/>
</dbReference>
<evidence type="ECO:0000256" key="3">
    <source>
        <dbReference type="ARBA" id="ARBA00022722"/>
    </source>
</evidence>
<keyword evidence="6" id="KW-0378">Hydrolase</keyword>
<dbReference type="InterPro" id="IPR054712">
    <property type="entry name" value="Cas3-like_dom"/>
</dbReference>
<dbReference type="InterPro" id="IPR050547">
    <property type="entry name" value="DEAD_box_RNA_helicases"/>
</dbReference>
<dbReference type="NCBIfam" id="TIGR01587">
    <property type="entry name" value="cas3_core"/>
    <property type="match status" value="1"/>
</dbReference>
<dbReference type="KEGG" id="eke:EK0264_07815"/>
<dbReference type="InterPro" id="IPR014001">
    <property type="entry name" value="Helicase_ATP-bd"/>
</dbReference>
<comment type="similarity">
    <text evidence="2">In the central section; belongs to the CRISPR-associated helicase Cas3 family.</text>
</comment>
<dbReference type="Pfam" id="PF18395">
    <property type="entry name" value="Cas3_C"/>
    <property type="match status" value="1"/>
</dbReference>
<keyword evidence="7" id="KW-0347">Helicase</keyword>
<keyword evidence="3" id="KW-0540">Nuclease</keyword>
<gene>
    <name evidence="11" type="primary">cas3</name>
    <name evidence="11" type="ORF">EK0264_07815</name>
</gene>
<dbReference type="PANTHER" id="PTHR47963:SF9">
    <property type="entry name" value="CRISPR-ASSOCIATED ENDONUCLEASE_HELICASE CAS3"/>
    <property type="match status" value="1"/>
</dbReference>
<dbReference type="GO" id="GO:0046872">
    <property type="term" value="F:metal ion binding"/>
    <property type="evidence" value="ECO:0007669"/>
    <property type="project" value="UniProtKB-KW"/>
</dbReference>
<evidence type="ECO:0000256" key="4">
    <source>
        <dbReference type="ARBA" id="ARBA00022723"/>
    </source>
</evidence>
<evidence type="ECO:0000313" key="12">
    <source>
        <dbReference type="Proteomes" id="UP000463857"/>
    </source>
</evidence>
<feature type="domain" description="HD Cas3-type" evidence="10">
    <location>
        <begin position="26"/>
        <end position="229"/>
    </location>
</feature>
<dbReference type="GO" id="GO:0016787">
    <property type="term" value="F:hydrolase activity"/>
    <property type="evidence" value="ECO:0007669"/>
    <property type="project" value="UniProtKB-KW"/>
</dbReference>
<reference evidence="11 12" key="1">
    <citation type="journal article" date="2018" name="Int. J. Syst. Evol. Microbiol.">
        <title>Epidermidibacterium keratini gen. nov., sp. nov., a member of the family Sporichthyaceae, isolated from keratin epidermis.</title>
        <authorList>
            <person name="Lee D.G."/>
            <person name="Trujillo M.E."/>
            <person name="Kang S."/>
            <person name="Nam J.J."/>
            <person name="Kim Y.J."/>
        </authorList>
    </citation>
    <scope>NUCLEOTIDE SEQUENCE [LARGE SCALE GENOMIC DNA]</scope>
    <source>
        <strain evidence="11 12">EPI-7</strain>
    </source>
</reference>
<keyword evidence="12" id="KW-1185">Reference proteome</keyword>
<keyword evidence="4" id="KW-0479">Metal-binding</keyword>
<dbReference type="GO" id="GO:0003724">
    <property type="term" value="F:RNA helicase activity"/>
    <property type="evidence" value="ECO:0007669"/>
    <property type="project" value="TreeGrafter"/>
</dbReference>
<dbReference type="Gene3D" id="3.40.50.300">
    <property type="entry name" value="P-loop containing nucleotide triphosphate hydrolases"/>
    <property type="match status" value="2"/>
</dbReference>
<dbReference type="Pfam" id="PF22590">
    <property type="entry name" value="Cas3-like_C_2"/>
    <property type="match status" value="1"/>
</dbReference>
<keyword evidence="8" id="KW-0067">ATP-binding</keyword>
<evidence type="ECO:0000256" key="6">
    <source>
        <dbReference type="ARBA" id="ARBA00022801"/>
    </source>
</evidence>
<organism evidence="11 12">
    <name type="scientific">Epidermidibacterium keratini</name>
    <dbReference type="NCBI Taxonomy" id="1891644"/>
    <lineage>
        <taxon>Bacteria</taxon>
        <taxon>Bacillati</taxon>
        <taxon>Actinomycetota</taxon>
        <taxon>Actinomycetes</taxon>
        <taxon>Sporichthyales</taxon>
        <taxon>Sporichthyaceae</taxon>
        <taxon>Epidermidibacterium</taxon>
    </lineage>
</organism>
<dbReference type="Pfam" id="PF18019">
    <property type="entry name" value="Cas3_HD"/>
    <property type="match status" value="1"/>
</dbReference>
<dbReference type="SUPFAM" id="SSF52540">
    <property type="entry name" value="P-loop containing nucleoside triphosphate hydrolases"/>
    <property type="match status" value="1"/>
</dbReference>
<dbReference type="GO" id="GO:0051607">
    <property type="term" value="P:defense response to virus"/>
    <property type="evidence" value="ECO:0007669"/>
    <property type="project" value="UniProtKB-KW"/>
</dbReference>
<evidence type="ECO:0000256" key="1">
    <source>
        <dbReference type="ARBA" id="ARBA00006847"/>
    </source>
</evidence>
<dbReference type="GO" id="GO:0004518">
    <property type="term" value="F:nuclease activity"/>
    <property type="evidence" value="ECO:0007669"/>
    <property type="project" value="UniProtKB-KW"/>
</dbReference>
<dbReference type="InterPro" id="IPR038257">
    <property type="entry name" value="CRISPR-assoc_Cas3_HD_sf"/>
</dbReference>
<evidence type="ECO:0000256" key="9">
    <source>
        <dbReference type="ARBA" id="ARBA00023118"/>
    </source>
</evidence>